<dbReference type="PANTHER" id="PTHR15239">
    <property type="entry name" value="NUCLEAR EXPORT MEDIATOR FACTOR NEMF"/>
    <property type="match status" value="1"/>
</dbReference>
<accession>A0A897N7S6</accession>
<dbReference type="Pfam" id="PF05833">
    <property type="entry name" value="NFACT_N"/>
    <property type="match status" value="1"/>
</dbReference>
<dbReference type="GO" id="GO:1990112">
    <property type="term" value="C:RQC complex"/>
    <property type="evidence" value="ECO:0007669"/>
    <property type="project" value="TreeGrafter"/>
</dbReference>
<dbReference type="GO" id="GO:0072344">
    <property type="term" value="P:rescue of stalled ribosome"/>
    <property type="evidence" value="ECO:0007669"/>
    <property type="project" value="UniProtKB-UniRule"/>
</dbReference>
<dbReference type="Gene3D" id="2.30.310.10">
    <property type="entry name" value="ibrinogen binding protein from staphylococcus aureus domain"/>
    <property type="match status" value="1"/>
</dbReference>
<evidence type="ECO:0000256" key="1">
    <source>
        <dbReference type="HAMAP-Rule" id="MF_00844"/>
    </source>
</evidence>
<dbReference type="NCBIfam" id="NF041120">
    <property type="entry name" value="RqcH_arch"/>
    <property type="match status" value="1"/>
</dbReference>
<feature type="compositionally biased region" description="Acidic residues" evidence="2">
    <location>
        <begin position="459"/>
        <end position="474"/>
    </location>
</feature>
<dbReference type="HAMAP" id="MF_00844_A">
    <property type="entry name" value="RqcH_A"/>
    <property type="match status" value="1"/>
</dbReference>
<evidence type="ECO:0000313" key="5">
    <source>
        <dbReference type="Proteomes" id="UP000663525"/>
    </source>
</evidence>
<name>A0A897N7S6_9EURY</name>
<feature type="coiled-coil region" evidence="1">
    <location>
        <begin position="313"/>
        <end position="347"/>
    </location>
</feature>
<keyword evidence="1" id="KW-0694">RNA-binding</keyword>
<dbReference type="GeneID" id="68856414"/>
<keyword evidence="1" id="KW-0820">tRNA-binding</keyword>
<dbReference type="RefSeq" id="WP_229113647.1">
    <property type="nucleotide sequence ID" value="NZ_CP064787.1"/>
</dbReference>
<reference evidence="4" key="1">
    <citation type="submission" date="2020-11" db="EMBL/GenBank/DDBJ databases">
        <title>Carbohydrate-dependent, anaerobic sulfur respiration: A novel catabolism in halophilic archaea.</title>
        <authorList>
            <person name="Sorokin D.Y."/>
            <person name="Messina E."/>
            <person name="Smedile F."/>
            <person name="La Cono V."/>
            <person name="Hallsworth J.E."/>
            <person name="Yakimov M.M."/>
        </authorList>
    </citation>
    <scope>NUCLEOTIDE SEQUENCE</scope>
    <source>
        <strain evidence="4">HSR12-1</strain>
    </source>
</reference>
<dbReference type="InterPro" id="IPR051608">
    <property type="entry name" value="RQC_Subunit_NEMF"/>
</dbReference>
<comment type="function">
    <text evidence="1">Probably part of the ribosome quality control system (RQC). May mediate the addition of alanine residues (Ala tailing) to incompletely synthesized nascent chains from stalled ribosomes, leading to their degradation.</text>
</comment>
<sequence length="704" mass="79540">MDEKRELTSVDIAALAGELGQYRGAHVDKVYLYPDEALLRFRMSDYDRGRTELLIEVGENKRAHVADPEHVPDAPERPPNFAMMLRNRLSGATLEAVEQFEFDRILTLRFEREADSTTVVAELFGDGNVAVLDENDDVVDCLETVRLKSRTVVPGSHYEFPSARFNPLTVDYERFRERMAQSDSDVVRTLATQLNFGGLYGEELCSRAGVPYNQDIEATGDEEFEALYREIESLSRRLGEGDLDARVYYEDSGDDRVRVDVTPFPLAEYADRESEPFESFNEALDDYFTNVDADHSDRDGGEERGRPDFEAEIEKQKRIIDQQQQAIEDFERQAEAEREKAELLYANYDLVDEVLSTVRAAREEGRSWEAIEETLADGAKRGIEAATAVVGVDASEGTVTVEVDDTRIELEVADGVEKNADRLYTEAKRIEGKKEGAKAAIEDTRERLEEIEAERDAWETTDEEEETDAEEAGDVDWLARSSIPIRQTEQWYERFRWFHTSDDFLVIGGRSADQNEELVKKYLDRGDLFFHTQAHGAPATILKATGPSESPDDDIEIPETSREEAAQFAVSYSTVWKEGKYAADVYEVDHDQVTKTPESGEYLEKGSFAIRGDRTYYEDTPVGVAVGIACEPETRVIGGPPSAITDRAETTIEVEPGQYAQNDIAKRLYREFKGRFADETFVRKVASPDLIQEFLPPGGSRMVE</sequence>
<dbReference type="InterPro" id="IPR043681">
    <property type="entry name" value="RqcH_archaeal"/>
</dbReference>
<evidence type="ECO:0000256" key="2">
    <source>
        <dbReference type="SAM" id="MobiDB-lite"/>
    </source>
</evidence>
<dbReference type="EMBL" id="CP064787">
    <property type="protein sequence ID" value="QSG07195.1"/>
    <property type="molecule type" value="Genomic_DNA"/>
</dbReference>
<feature type="domain" description="NFACT RNA-binding" evidence="3">
    <location>
        <begin position="495"/>
        <end position="612"/>
    </location>
</feature>
<dbReference type="Pfam" id="PF05670">
    <property type="entry name" value="NFACT-R_1"/>
    <property type="match status" value="1"/>
</dbReference>
<evidence type="ECO:0000259" key="3">
    <source>
        <dbReference type="Pfam" id="PF05670"/>
    </source>
</evidence>
<evidence type="ECO:0000313" key="4">
    <source>
        <dbReference type="EMBL" id="QSG07195.1"/>
    </source>
</evidence>
<dbReference type="GO" id="GO:0000049">
    <property type="term" value="F:tRNA binding"/>
    <property type="evidence" value="ECO:0007669"/>
    <property type="project" value="UniProtKB-UniRule"/>
</dbReference>
<dbReference type="PANTHER" id="PTHR15239:SF6">
    <property type="entry name" value="RIBOSOME QUALITY CONTROL COMPLEX SUBUNIT NEMF"/>
    <property type="match status" value="1"/>
</dbReference>
<keyword evidence="1" id="KW-0699">rRNA-binding</keyword>
<keyword evidence="1" id="KW-0648">Protein biosynthesis</keyword>
<comment type="similarity">
    <text evidence="1">Belongs to the NEMF family.</text>
</comment>
<organism evidence="4 5">
    <name type="scientific">Halapricum desulfuricans</name>
    <dbReference type="NCBI Taxonomy" id="2841257"/>
    <lineage>
        <taxon>Archaea</taxon>
        <taxon>Methanobacteriati</taxon>
        <taxon>Methanobacteriota</taxon>
        <taxon>Stenosarchaea group</taxon>
        <taxon>Halobacteria</taxon>
        <taxon>Halobacteriales</taxon>
        <taxon>Haloarculaceae</taxon>
        <taxon>Halapricum</taxon>
    </lineage>
</organism>
<keyword evidence="1" id="KW-0175">Coiled coil</keyword>
<dbReference type="GO" id="GO:0019843">
    <property type="term" value="F:rRNA binding"/>
    <property type="evidence" value="ECO:0007669"/>
    <property type="project" value="UniProtKB-UniRule"/>
</dbReference>
<comment type="subunit">
    <text evidence="1">Associates with stalled 50S ribosomal subunits.</text>
</comment>
<dbReference type="Proteomes" id="UP000663525">
    <property type="component" value="Chromosome"/>
</dbReference>
<feature type="region of interest" description="Disordered" evidence="2">
    <location>
        <begin position="454"/>
        <end position="474"/>
    </location>
</feature>
<protein>
    <recommendedName>
        <fullName evidence="1">Archaeal Rqc2 homolog aRqcH</fullName>
        <shortName evidence="1">aRqcH</shortName>
    </recommendedName>
</protein>
<gene>
    <name evidence="1" type="primary">rqcH</name>
    <name evidence="4" type="ORF">HSR121_2877</name>
</gene>
<dbReference type="GO" id="GO:0043023">
    <property type="term" value="F:ribosomal large subunit binding"/>
    <property type="evidence" value="ECO:0007669"/>
    <property type="project" value="UniProtKB-UniRule"/>
</dbReference>
<dbReference type="AlphaFoldDB" id="A0A897N7S6"/>
<proteinExistence type="inferred from homology"/>
<dbReference type="InterPro" id="IPR008532">
    <property type="entry name" value="NFACT_RNA-bd"/>
</dbReference>